<accession>A0ABP7AGJ7</accession>
<keyword evidence="1" id="KW-0812">Transmembrane</keyword>
<feature type="transmembrane region" description="Helical" evidence="1">
    <location>
        <begin position="148"/>
        <end position="170"/>
    </location>
</feature>
<name>A0ABP7AGJ7_9ACTN</name>
<keyword evidence="1" id="KW-1133">Transmembrane helix</keyword>
<feature type="transmembrane region" description="Helical" evidence="1">
    <location>
        <begin position="44"/>
        <end position="72"/>
    </location>
</feature>
<evidence type="ECO:0000313" key="3">
    <source>
        <dbReference type="Proteomes" id="UP001501490"/>
    </source>
</evidence>
<dbReference type="RefSeq" id="WP_344807491.1">
    <property type="nucleotide sequence ID" value="NZ_BAABAB010000028.1"/>
</dbReference>
<keyword evidence="1" id="KW-0472">Membrane</keyword>
<gene>
    <name evidence="2" type="ORF">GCM10022236_37930</name>
</gene>
<dbReference type="Proteomes" id="UP001501490">
    <property type="component" value="Unassembled WGS sequence"/>
</dbReference>
<evidence type="ECO:0000256" key="1">
    <source>
        <dbReference type="SAM" id="Phobius"/>
    </source>
</evidence>
<evidence type="ECO:0008006" key="4">
    <source>
        <dbReference type="Google" id="ProtNLM"/>
    </source>
</evidence>
<protein>
    <recommendedName>
        <fullName evidence="4">Integral membrane protein</fullName>
    </recommendedName>
</protein>
<feature type="transmembrane region" description="Helical" evidence="1">
    <location>
        <begin position="93"/>
        <end position="113"/>
    </location>
</feature>
<feature type="transmembrane region" description="Helical" evidence="1">
    <location>
        <begin position="119"/>
        <end position="136"/>
    </location>
</feature>
<evidence type="ECO:0000313" key="2">
    <source>
        <dbReference type="EMBL" id="GAA3631763.1"/>
    </source>
</evidence>
<feature type="transmembrane region" description="Helical" evidence="1">
    <location>
        <begin position="21"/>
        <end position="38"/>
    </location>
</feature>
<proteinExistence type="predicted"/>
<comment type="caution">
    <text evidence="2">The sequence shown here is derived from an EMBL/GenBank/DDBJ whole genome shotgun (WGS) entry which is preliminary data.</text>
</comment>
<sequence>MTATDSAELPERRAERLKERIYVTFTSLAVVIAMSSRAEDLTPGAAAVTLTITVVGTLLAVFVADLVAHIVVHATMPAREELGHMVRVSSSSLGVLVLPLIFIGLAGLGRWHLEQAMRASSIALAATLIVIGYLAARRLRLPLRSRLVILFAEFGLGVLVVLLELLAHTYGESH</sequence>
<reference evidence="3" key="1">
    <citation type="journal article" date="2019" name="Int. J. Syst. Evol. Microbiol.">
        <title>The Global Catalogue of Microorganisms (GCM) 10K type strain sequencing project: providing services to taxonomists for standard genome sequencing and annotation.</title>
        <authorList>
            <consortium name="The Broad Institute Genomics Platform"/>
            <consortium name="The Broad Institute Genome Sequencing Center for Infectious Disease"/>
            <person name="Wu L."/>
            <person name="Ma J."/>
        </authorList>
    </citation>
    <scope>NUCLEOTIDE SEQUENCE [LARGE SCALE GENOMIC DNA]</scope>
    <source>
        <strain evidence="3">JCM 16929</strain>
    </source>
</reference>
<keyword evidence="3" id="KW-1185">Reference proteome</keyword>
<dbReference type="EMBL" id="BAABAB010000028">
    <property type="protein sequence ID" value="GAA3631763.1"/>
    <property type="molecule type" value="Genomic_DNA"/>
</dbReference>
<organism evidence="2 3">
    <name type="scientific">Microlunatus ginsengisoli</name>
    <dbReference type="NCBI Taxonomy" id="363863"/>
    <lineage>
        <taxon>Bacteria</taxon>
        <taxon>Bacillati</taxon>
        <taxon>Actinomycetota</taxon>
        <taxon>Actinomycetes</taxon>
        <taxon>Propionibacteriales</taxon>
        <taxon>Propionibacteriaceae</taxon>
        <taxon>Microlunatus</taxon>
    </lineage>
</organism>